<dbReference type="SMART" id="SM00895">
    <property type="entry name" value="FCD"/>
    <property type="match status" value="1"/>
</dbReference>
<comment type="caution">
    <text evidence="5">The sequence shown here is derived from an EMBL/GenBank/DDBJ whole genome shotgun (WGS) entry which is preliminary data.</text>
</comment>
<dbReference type="InterPro" id="IPR036388">
    <property type="entry name" value="WH-like_DNA-bd_sf"/>
</dbReference>
<dbReference type="PRINTS" id="PR00035">
    <property type="entry name" value="HTHGNTR"/>
</dbReference>
<evidence type="ECO:0000256" key="1">
    <source>
        <dbReference type="ARBA" id="ARBA00023015"/>
    </source>
</evidence>
<dbReference type="PANTHER" id="PTHR43537:SF5">
    <property type="entry name" value="UXU OPERON TRANSCRIPTIONAL REGULATOR"/>
    <property type="match status" value="1"/>
</dbReference>
<protein>
    <submittedName>
        <fullName evidence="5">Putative L-lactate dehydrogenase operon regulatory protein</fullName>
    </submittedName>
</protein>
<dbReference type="CDD" id="cd07377">
    <property type="entry name" value="WHTH_GntR"/>
    <property type="match status" value="1"/>
</dbReference>
<keyword evidence="2" id="KW-0238">DNA-binding</keyword>
<dbReference type="EMBL" id="QGQD01000012">
    <property type="protein sequence ID" value="TLD02562.1"/>
    <property type="molecule type" value="Genomic_DNA"/>
</dbReference>
<dbReference type="Gene3D" id="1.20.120.530">
    <property type="entry name" value="GntR ligand-binding domain-like"/>
    <property type="match status" value="1"/>
</dbReference>
<dbReference type="SMART" id="SM00345">
    <property type="entry name" value="HTH_GNTR"/>
    <property type="match status" value="1"/>
</dbReference>
<feature type="domain" description="HTH gntR-type" evidence="4">
    <location>
        <begin position="10"/>
        <end position="78"/>
    </location>
</feature>
<sequence>MYEFENIADKPLAEKVSDAIIELIITNKIKSGEKLPNEFQLAESLKVGRSTIREAVKILVSRNIVEIRRGSGTFVCQEPGVVDDPLGFTFVKDKKQLAMDLISVRMLIEPQMSALAARNADESDLREISDLCLKIEQLIKNNKDHTETDIAFHASIARASRNIVLQSIIPIIDRSGIDFITTLTRRILKDETIKTHRKIVDAILNHDEQAASEAMVEHLSTNLHYMQLEIKDNHNI</sequence>
<evidence type="ECO:0000259" key="4">
    <source>
        <dbReference type="PROSITE" id="PS50949"/>
    </source>
</evidence>
<gene>
    <name evidence="5" type="primary">lldR_1</name>
    <name evidence="5" type="ORF">DSM106044_00541</name>
</gene>
<keyword evidence="1" id="KW-0805">Transcription regulation</keyword>
<dbReference type="PROSITE" id="PS50949">
    <property type="entry name" value="HTH_GNTR"/>
    <property type="match status" value="1"/>
</dbReference>
<dbReference type="SUPFAM" id="SSF48008">
    <property type="entry name" value="GntR ligand-binding domain-like"/>
    <property type="match status" value="1"/>
</dbReference>
<evidence type="ECO:0000256" key="2">
    <source>
        <dbReference type="ARBA" id="ARBA00023125"/>
    </source>
</evidence>
<dbReference type="OrthoDB" id="9799482at2"/>
<dbReference type="PANTHER" id="PTHR43537">
    <property type="entry name" value="TRANSCRIPTIONAL REGULATOR, GNTR FAMILY"/>
    <property type="match status" value="1"/>
</dbReference>
<dbReference type="STRING" id="180332.GCA_000797495_00865"/>
<evidence type="ECO:0000313" key="5">
    <source>
        <dbReference type="EMBL" id="TLD02562.1"/>
    </source>
</evidence>
<organism evidence="5 6">
    <name type="scientific">Robinsoniella peoriensis</name>
    <dbReference type="NCBI Taxonomy" id="180332"/>
    <lineage>
        <taxon>Bacteria</taxon>
        <taxon>Bacillati</taxon>
        <taxon>Bacillota</taxon>
        <taxon>Clostridia</taxon>
        <taxon>Lachnospirales</taxon>
        <taxon>Lachnospiraceae</taxon>
        <taxon>Robinsoniella</taxon>
    </lineage>
</organism>
<keyword evidence="6" id="KW-1185">Reference proteome</keyword>
<dbReference type="InterPro" id="IPR000524">
    <property type="entry name" value="Tscrpt_reg_HTH_GntR"/>
</dbReference>
<name>A0A4U8QBV0_9FIRM</name>
<evidence type="ECO:0000313" key="6">
    <source>
        <dbReference type="Proteomes" id="UP000306509"/>
    </source>
</evidence>
<proteinExistence type="predicted"/>
<dbReference type="Gene3D" id="1.10.10.10">
    <property type="entry name" value="Winged helix-like DNA-binding domain superfamily/Winged helix DNA-binding domain"/>
    <property type="match status" value="1"/>
</dbReference>
<evidence type="ECO:0000256" key="3">
    <source>
        <dbReference type="ARBA" id="ARBA00023163"/>
    </source>
</evidence>
<accession>A0A4U8QBV0</accession>
<dbReference type="Pfam" id="PF00392">
    <property type="entry name" value="GntR"/>
    <property type="match status" value="1"/>
</dbReference>
<dbReference type="InterPro" id="IPR008920">
    <property type="entry name" value="TF_FadR/GntR_C"/>
</dbReference>
<reference evidence="5 6" key="1">
    <citation type="journal article" date="2019" name="Anaerobe">
        <title>Detection of Robinsoniella peoriensis in multiple bone samples of a trauma patient.</title>
        <authorList>
            <person name="Schrottner P."/>
            <person name="Hartwich K."/>
            <person name="Bunk B."/>
            <person name="Schober I."/>
            <person name="Helbig S."/>
            <person name="Rudolph W.W."/>
            <person name="Gunzer F."/>
        </authorList>
    </citation>
    <scope>NUCLEOTIDE SEQUENCE [LARGE SCALE GENOMIC DNA]</scope>
    <source>
        <strain evidence="5 6">DSM 106044</strain>
    </source>
</reference>
<dbReference type="Pfam" id="PF07729">
    <property type="entry name" value="FCD"/>
    <property type="match status" value="1"/>
</dbReference>
<dbReference type="GO" id="GO:0003700">
    <property type="term" value="F:DNA-binding transcription factor activity"/>
    <property type="evidence" value="ECO:0007669"/>
    <property type="project" value="InterPro"/>
</dbReference>
<dbReference type="Proteomes" id="UP000306509">
    <property type="component" value="Unassembled WGS sequence"/>
</dbReference>
<dbReference type="RefSeq" id="WP_070042098.1">
    <property type="nucleotide sequence ID" value="NZ_CABMJZ010000104.1"/>
</dbReference>
<dbReference type="SUPFAM" id="SSF46785">
    <property type="entry name" value="Winged helix' DNA-binding domain"/>
    <property type="match status" value="1"/>
</dbReference>
<dbReference type="GO" id="GO:0003677">
    <property type="term" value="F:DNA binding"/>
    <property type="evidence" value="ECO:0007669"/>
    <property type="project" value="UniProtKB-KW"/>
</dbReference>
<dbReference type="InterPro" id="IPR036390">
    <property type="entry name" value="WH_DNA-bd_sf"/>
</dbReference>
<dbReference type="InterPro" id="IPR011711">
    <property type="entry name" value="GntR_C"/>
</dbReference>
<keyword evidence="3" id="KW-0804">Transcription</keyword>
<dbReference type="AlphaFoldDB" id="A0A4U8QBV0"/>